<name>A0A5J5D4N3_9PERO</name>
<dbReference type="EMBL" id="VOFY01000011">
    <property type="protein sequence ID" value="KAA8588429.1"/>
    <property type="molecule type" value="Genomic_DNA"/>
</dbReference>
<sequence length="109" mass="12263">MEREGKQRPVLLNTRLAPAAKGDKDERVSHRGGHRVKNIRDTRTRMAWGGVLYGRRRIGLELVDIARIKINFAAPWLGIRITAVEQDPCPCCTSVVHSEHSLRLGREAA</sequence>
<organism evidence="2 3">
    <name type="scientific">Etheostoma spectabile</name>
    <name type="common">orangethroat darter</name>
    <dbReference type="NCBI Taxonomy" id="54343"/>
    <lineage>
        <taxon>Eukaryota</taxon>
        <taxon>Metazoa</taxon>
        <taxon>Chordata</taxon>
        <taxon>Craniata</taxon>
        <taxon>Vertebrata</taxon>
        <taxon>Euteleostomi</taxon>
        <taxon>Actinopterygii</taxon>
        <taxon>Neopterygii</taxon>
        <taxon>Teleostei</taxon>
        <taxon>Neoteleostei</taxon>
        <taxon>Acanthomorphata</taxon>
        <taxon>Eupercaria</taxon>
        <taxon>Perciformes</taxon>
        <taxon>Percoidei</taxon>
        <taxon>Percidae</taxon>
        <taxon>Etheostomatinae</taxon>
        <taxon>Etheostoma</taxon>
    </lineage>
</organism>
<evidence type="ECO:0000313" key="2">
    <source>
        <dbReference type="EMBL" id="KAA8588429.1"/>
    </source>
</evidence>
<evidence type="ECO:0000313" key="1">
    <source>
        <dbReference type="EMBL" id="KAA8577552.1"/>
    </source>
</evidence>
<proteinExistence type="predicted"/>
<keyword evidence="3" id="KW-1185">Reference proteome</keyword>
<comment type="caution">
    <text evidence="2">The sequence shown here is derived from an EMBL/GenBank/DDBJ whole genome shotgun (WGS) entry which is preliminary data.</text>
</comment>
<dbReference type="AlphaFoldDB" id="A0A5J5D4N3"/>
<dbReference type="Proteomes" id="UP000327493">
    <property type="component" value="Chromosome 11"/>
</dbReference>
<evidence type="ECO:0000313" key="3">
    <source>
        <dbReference type="Proteomes" id="UP000327493"/>
    </source>
</evidence>
<accession>A0A5J5D4N3</accession>
<protein>
    <submittedName>
        <fullName evidence="2">Uncharacterized protein</fullName>
    </submittedName>
</protein>
<reference evidence="2 3" key="1">
    <citation type="submission" date="2019-08" db="EMBL/GenBank/DDBJ databases">
        <title>A chromosome-level genome assembly, high-density linkage maps, and genome scans reveal the genomic architecture of hybrid incompatibilities underlying speciation via character displacement in darters (Percidae: Etheostominae).</title>
        <authorList>
            <person name="Moran R.L."/>
            <person name="Catchen J.M."/>
            <person name="Fuller R.C."/>
        </authorList>
    </citation>
    <scope>NUCLEOTIDE SEQUENCE [LARGE SCALE GENOMIC DNA]</scope>
    <source>
        <strain evidence="2">EspeVRDwgs_2016</strain>
        <tissue evidence="2">Muscle</tissue>
    </source>
</reference>
<dbReference type="EMBL" id="VOFY01002615">
    <property type="protein sequence ID" value="KAA8577552.1"/>
    <property type="molecule type" value="Genomic_DNA"/>
</dbReference>
<gene>
    <name evidence="2" type="ORF">FQN60_001623</name>
    <name evidence="1" type="ORF">FQN60_017471</name>
</gene>